<organism evidence="10 11">
    <name type="scientific">Apiosordaria backusii</name>
    <dbReference type="NCBI Taxonomy" id="314023"/>
    <lineage>
        <taxon>Eukaryota</taxon>
        <taxon>Fungi</taxon>
        <taxon>Dikarya</taxon>
        <taxon>Ascomycota</taxon>
        <taxon>Pezizomycotina</taxon>
        <taxon>Sordariomycetes</taxon>
        <taxon>Sordariomycetidae</taxon>
        <taxon>Sordariales</taxon>
        <taxon>Lasiosphaeriaceae</taxon>
        <taxon>Apiosordaria</taxon>
    </lineage>
</organism>
<comment type="caution">
    <text evidence="10">The sequence shown here is derived from an EMBL/GenBank/DDBJ whole genome shotgun (WGS) entry which is preliminary data.</text>
</comment>
<comment type="subcellular location">
    <subcellularLocation>
        <location evidence="1">Nucleus</location>
    </subcellularLocation>
</comment>
<keyword evidence="5" id="KW-0862">Zinc</keyword>
<sequence length="71" mass="8407">MRPLQSIEAPAPATAEENGETRQQKPKTLPCKYCSKCFRRVEHVQRHERTHTKEKPFSCEWPRCGKHFGRR</sequence>
<keyword evidence="3" id="KW-0677">Repeat</keyword>
<dbReference type="Proteomes" id="UP001172159">
    <property type="component" value="Unassembled WGS sequence"/>
</dbReference>
<evidence type="ECO:0000256" key="4">
    <source>
        <dbReference type="ARBA" id="ARBA00022771"/>
    </source>
</evidence>
<dbReference type="Gene3D" id="3.30.160.60">
    <property type="entry name" value="Classic Zinc Finger"/>
    <property type="match status" value="2"/>
</dbReference>
<dbReference type="InterPro" id="IPR013087">
    <property type="entry name" value="Znf_C2H2_type"/>
</dbReference>
<protein>
    <recommendedName>
        <fullName evidence="9">C2H2-type domain-containing protein</fullName>
    </recommendedName>
</protein>
<dbReference type="GO" id="GO:0008270">
    <property type="term" value="F:zinc ion binding"/>
    <property type="evidence" value="ECO:0007669"/>
    <property type="project" value="UniProtKB-KW"/>
</dbReference>
<evidence type="ECO:0000256" key="2">
    <source>
        <dbReference type="ARBA" id="ARBA00022723"/>
    </source>
</evidence>
<dbReference type="PROSITE" id="PS00028">
    <property type="entry name" value="ZINC_FINGER_C2H2_1"/>
    <property type="match status" value="1"/>
</dbReference>
<dbReference type="EMBL" id="JAUKTV010000022">
    <property type="protein sequence ID" value="KAK0704129.1"/>
    <property type="molecule type" value="Genomic_DNA"/>
</dbReference>
<dbReference type="InterPro" id="IPR036236">
    <property type="entry name" value="Znf_C2H2_sf"/>
</dbReference>
<evidence type="ECO:0000313" key="11">
    <source>
        <dbReference type="Proteomes" id="UP001172159"/>
    </source>
</evidence>
<evidence type="ECO:0000256" key="3">
    <source>
        <dbReference type="ARBA" id="ARBA00022737"/>
    </source>
</evidence>
<dbReference type="GO" id="GO:0000981">
    <property type="term" value="F:DNA-binding transcription factor activity, RNA polymerase II-specific"/>
    <property type="evidence" value="ECO:0007669"/>
    <property type="project" value="InterPro"/>
</dbReference>
<evidence type="ECO:0000256" key="5">
    <source>
        <dbReference type="ARBA" id="ARBA00022833"/>
    </source>
</evidence>
<gene>
    <name evidence="10" type="ORF">B0T21DRAFT_299482</name>
</gene>
<dbReference type="GO" id="GO:0005634">
    <property type="term" value="C:nucleus"/>
    <property type="evidence" value="ECO:0007669"/>
    <property type="project" value="UniProtKB-SubCell"/>
</dbReference>
<feature type="region of interest" description="Disordered" evidence="8">
    <location>
        <begin position="1"/>
        <end position="27"/>
    </location>
</feature>
<dbReference type="PROSITE" id="PS50157">
    <property type="entry name" value="ZINC_FINGER_C2H2_2"/>
    <property type="match status" value="1"/>
</dbReference>
<reference evidence="10" key="1">
    <citation type="submission" date="2023-06" db="EMBL/GenBank/DDBJ databases">
        <title>Genome-scale phylogeny and comparative genomics of the fungal order Sordariales.</title>
        <authorList>
            <consortium name="Lawrence Berkeley National Laboratory"/>
            <person name="Hensen N."/>
            <person name="Bonometti L."/>
            <person name="Westerberg I."/>
            <person name="Brannstrom I.O."/>
            <person name="Guillou S."/>
            <person name="Cros-Aarteil S."/>
            <person name="Calhoun S."/>
            <person name="Haridas S."/>
            <person name="Kuo A."/>
            <person name="Mondo S."/>
            <person name="Pangilinan J."/>
            <person name="Riley R."/>
            <person name="Labutti K."/>
            <person name="Andreopoulos B."/>
            <person name="Lipzen A."/>
            <person name="Chen C."/>
            <person name="Yanf M."/>
            <person name="Daum C."/>
            <person name="Ng V."/>
            <person name="Clum A."/>
            <person name="Steindorff A."/>
            <person name="Ohm R."/>
            <person name="Martin F."/>
            <person name="Silar P."/>
            <person name="Natvig D."/>
            <person name="Lalanne C."/>
            <person name="Gautier V."/>
            <person name="Ament-Velasquez S.L."/>
            <person name="Kruys A."/>
            <person name="Hutchinson M.I."/>
            <person name="Powell A.J."/>
            <person name="Barry K."/>
            <person name="Miller A.N."/>
            <person name="Grigoriev I.V."/>
            <person name="Debuchy R."/>
            <person name="Gladieux P."/>
            <person name="Thoren M.H."/>
            <person name="Johannesson H."/>
        </authorList>
    </citation>
    <scope>NUCLEOTIDE SEQUENCE</scope>
    <source>
        <strain evidence="10">CBS 540.89</strain>
    </source>
</reference>
<dbReference type="PANTHER" id="PTHR40626">
    <property type="entry name" value="MIP31509P"/>
    <property type="match status" value="1"/>
</dbReference>
<feature type="domain" description="C2H2-type" evidence="9">
    <location>
        <begin position="29"/>
        <end position="56"/>
    </location>
</feature>
<keyword evidence="2" id="KW-0479">Metal-binding</keyword>
<dbReference type="InterPro" id="IPR051059">
    <property type="entry name" value="VerF-like"/>
</dbReference>
<evidence type="ECO:0000313" key="10">
    <source>
        <dbReference type="EMBL" id="KAK0704129.1"/>
    </source>
</evidence>
<dbReference type="AlphaFoldDB" id="A0AA39ZUU3"/>
<dbReference type="GO" id="GO:0000978">
    <property type="term" value="F:RNA polymerase II cis-regulatory region sequence-specific DNA binding"/>
    <property type="evidence" value="ECO:0007669"/>
    <property type="project" value="InterPro"/>
</dbReference>
<evidence type="ECO:0000256" key="6">
    <source>
        <dbReference type="ARBA" id="ARBA00023242"/>
    </source>
</evidence>
<evidence type="ECO:0000256" key="8">
    <source>
        <dbReference type="SAM" id="MobiDB-lite"/>
    </source>
</evidence>
<keyword evidence="11" id="KW-1185">Reference proteome</keyword>
<evidence type="ECO:0000256" key="7">
    <source>
        <dbReference type="PROSITE-ProRule" id="PRU00042"/>
    </source>
</evidence>
<keyword evidence="6" id="KW-0539">Nucleus</keyword>
<name>A0AA39ZUU3_9PEZI</name>
<dbReference type="PANTHER" id="PTHR40626:SF10">
    <property type="entry name" value="C2H2-TYPE DOMAIN-CONTAINING PROTEIN"/>
    <property type="match status" value="1"/>
</dbReference>
<evidence type="ECO:0000259" key="9">
    <source>
        <dbReference type="PROSITE" id="PS50157"/>
    </source>
</evidence>
<proteinExistence type="predicted"/>
<dbReference type="GO" id="GO:0000785">
    <property type="term" value="C:chromatin"/>
    <property type="evidence" value="ECO:0007669"/>
    <property type="project" value="TreeGrafter"/>
</dbReference>
<dbReference type="SUPFAM" id="SSF57667">
    <property type="entry name" value="beta-beta-alpha zinc fingers"/>
    <property type="match status" value="1"/>
</dbReference>
<accession>A0AA39ZUU3</accession>
<evidence type="ECO:0000256" key="1">
    <source>
        <dbReference type="ARBA" id="ARBA00004123"/>
    </source>
</evidence>
<keyword evidence="4 7" id="KW-0863">Zinc-finger</keyword>